<gene>
    <name evidence="1" type="ORF">KP509_01G005800</name>
</gene>
<accession>A0A8T2VDT1</accession>
<comment type="caution">
    <text evidence="1">The sequence shown here is derived from an EMBL/GenBank/DDBJ whole genome shotgun (WGS) entry which is preliminary data.</text>
</comment>
<dbReference type="PANTHER" id="PTHR33116:SF78">
    <property type="entry name" value="OS12G0587133 PROTEIN"/>
    <property type="match status" value="1"/>
</dbReference>
<name>A0A8T2VDT1_CERRI</name>
<dbReference type="OMA" id="CDIWESS"/>
<protein>
    <recommendedName>
        <fullName evidence="3">Reverse transcriptase zinc-binding domain-containing protein</fullName>
    </recommendedName>
</protein>
<proteinExistence type="predicted"/>
<dbReference type="EMBL" id="CM035406">
    <property type="protein sequence ID" value="KAH7445380.1"/>
    <property type="molecule type" value="Genomic_DNA"/>
</dbReference>
<dbReference type="Proteomes" id="UP000825935">
    <property type="component" value="Chromosome 1"/>
</dbReference>
<dbReference type="OrthoDB" id="1938625at2759"/>
<sequence length="301" mass="36057">MLYLFKHEKHYAHVQTDESNIQNILASLTSFSEAPSLHVNMRKSALINVFMGHFEFLPWQGPKIDRGMVFQHLGYQLGVNISTDKKLQWVFRKIKCKMELWHSSQWPLHVRIRIVQAFLHPNVMHYLLLLDWKKCHLHAIDCLVKSFLWDRKHNRALVTSAWDFVCQPKAKGGLGILHLHSHTMARWTAFLMCINSSYKPLWTDTFWRFIKNAVRWKLKKSRFWWHARFCDIWESSFTFKMKIFMWRILVGHFTLWAFLSKHGLKGVRCPHCATYAETMRHAFSAYPCIQRWWNNLLLFPI</sequence>
<dbReference type="AlphaFoldDB" id="A0A8T2VDT1"/>
<evidence type="ECO:0008006" key="3">
    <source>
        <dbReference type="Google" id="ProtNLM"/>
    </source>
</evidence>
<keyword evidence="2" id="KW-1185">Reference proteome</keyword>
<evidence type="ECO:0000313" key="1">
    <source>
        <dbReference type="EMBL" id="KAH7445380.1"/>
    </source>
</evidence>
<evidence type="ECO:0000313" key="2">
    <source>
        <dbReference type="Proteomes" id="UP000825935"/>
    </source>
</evidence>
<reference evidence="1" key="1">
    <citation type="submission" date="2021-08" db="EMBL/GenBank/DDBJ databases">
        <title>WGS assembly of Ceratopteris richardii.</title>
        <authorList>
            <person name="Marchant D.B."/>
            <person name="Chen G."/>
            <person name="Jenkins J."/>
            <person name="Shu S."/>
            <person name="Leebens-Mack J."/>
            <person name="Grimwood J."/>
            <person name="Schmutz J."/>
            <person name="Soltis P."/>
            <person name="Soltis D."/>
            <person name="Chen Z.-H."/>
        </authorList>
    </citation>
    <scope>NUCLEOTIDE SEQUENCE</scope>
    <source>
        <strain evidence="1">Whitten #5841</strain>
        <tissue evidence="1">Leaf</tissue>
    </source>
</reference>
<organism evidence="1 2">
    <name type="scientific">Ceratopteris richardii</name>
    <name type="common">Triangle waterfern</name>
    <dbReference type="NCBI Taxonomy" id="49495"/>
    <lineage>
        <taxon>Eukaryota</taxon>
        <taxon>Viridiplantae</taxon>
        <taxon>Streptophyta</taxon>
        <taxon>Embryophyta</taxon>
        <taxon>Tracheophyta</taxon>
        <taxon>Polypodiopsida</taxon>
        <taxon>Polypodiidae</taxon>
        <taxon>Polypodiales</taxon>
        <taxon>Pteridineae</taxon>
        <taxon>Pteridaceae</taxon>
        <taxon>Parkerioideae</taxon>
        <taxon>Ceratopteris</taxon>
    </lineage>
</organism>
<dbReference type="PANTHER" id="PTHR33116">
    <property type="entry name" value="REVERSE TRANSCRIPTASE ZINC-BINDING DOMAIN-CONTAINING PROTEIN-RELATED-RELATED"/>
    <property type="match status" value="1"/>
</dbReference>